<evidence type="ECO:0000313" key="2">
    <source>
        <dbReference type="EMBL" id="CAJ1507137.1"/>
    </source>
</evidence>
<gene>
    <name evidence="2" type="ORF">MU0053_003411</name>
</gene>
<keyword evidence="1" id="KW-0472">Membrane</keyword>
<keyword evidence="3" id="KW-1185">Reference proteome</keyword>
<protein>
    <recommendedName>
        <fullName evidence="4">Cardiolipin synthase N-terminal domain-containing protein</fullName>
    </recommendedName>
</protein>
<proteinExistence type="predicted"/>
<dbReference type="Proteomes" id="UP001190465">
    <property type="component" value="Chromosome"/>
</dbReference>
<feature type="transmembrane region" description="Helical" evidence="1">
    <location>
        <begin position="48"/>
        <end position="70"/>
    </location>
</feature>
<dbReference type="EMBL" id="OY726397">
    <property type="protein sequence ID" value="CAJ1507137.1"/>
    <property type="molecule type" value="Genomic_DNA"/>
</dbReference>
<evidence type="ECO:0008006" key="4">
    <source>
        <dbReference type="Google" id="ProtNLM"/>
    </source>
</evidence>
<dbReference type="RefSeq" id="WP_308478799.1">
    <property type="nucleotide sequence ID" value="NZ_OY726397.1"/>
</dbReference>
<keyword evidence="1" id="KW-1133">Transmembrane helix</keyword>
<accession>A0ABM9LYV7</accession>
<keyword evidence="1" id="KW-0812">Transmembrane</keyword>
<evidence type="ECO:0000256" key="1">
    <source>
        <dbReference type="SAM" id="Phobius"/>
    </source>
</evidence>
<sequence length="79" mass="8498">MATKRWSDLSTRAKAGIILVAAVDAGLRSWALRDLAARPKDQVRGPKWAWAGGISVLGTSGVVPVVYLVWGRTRPAQIT</sequence>
<organism evidence="2 3">
    <name type="scientific">[Mycobacterium] burgundiense</name>
    <dbReference type="NCBI Taxonomy" id="3064286"/>
    <lineage>
        <taxon>Bacteria</taxon>
        <taxon>Bacillati</taxon>
        <taxon>Actinomycetota</taxon>
        <taxon>Actinomycetes</taxon>
        <taxon>Mycobacteriales</taxon>
        <taxon>Mycobacteriaceae</taxon>
        <taxon>Mycolicibacterium</taxon>
    </lineage>
</organism>
<reference evidence="2 3" key="1">
    <citation type="submission" date="2023-08" db="EMBL/GenBank/DDBJ databases">
        <authorList>
            <person name="Folkvardsen B D."/>
            <person name="Norman A."/>
        </authorList>
    </citation>
    <scope>NUCLEOTIDE SEQUENCE [LARGE SCALE GENOMIC DNA]</scope>
    <source>
        <strain evidence="2 3">Mu0053</strain>
    </source>
</reference>
<evidence type="ECO:0000313" key="3">
    <source>
        <dbReference type="Proteomes" id="UP001190465"/>
    </source>
</evidence>
<name>A0ABM9LYV7_9MYCO</name>